<evidence type="ECO:0000256" key="1">
    <source>
        <dbReference type="SAM" id="MobiDB-lite"/>
    </source>
</evidence>
<proteinExistence type="predicted"/>
<gene>
    <name evidence="2" type="ORF">GCM10009801_69900</name>
</gene>
<keyword evidence="3" id="KW-1185">Reference proteome</keyword>
<reference evidence="2 3" key="1">
    <citation type="journal article" date="2019" name="Int. J. Syst. Evol. Microbiol.">
        <title>The Global Catalogue of Microorganisms (GCM) 10K type strain sequencing project: providing services to taxonomists for standard genome sequencing and annotation.</title>
        <authorList>
            <consortium name="The Broad Institute Genomics Platform"/>
            <consortium name="The Broad Institute Genome Sequencing Center for Infectious Disease"/>
            <person name="Wu L."/>
            <person name="Ma J."/>
        </authorList>
    </citation>
    <scope>NUCLEOTIDE SEQUENCE [LARGE SCALE GENOMIC DNA]</scope>
    <source>
        <strain evidence="2 3">JCM 15478</strain>
    </source>
</reference>
<feature type="compositionally biased region" description="Low complexity" evidence="1">
    <location>
        <begin position="272"/>
        <end position="283"/>
    </location>
</feature>
<evidence type="ECO:0000313" key="2">
    <source>
        <dbReference type="EMBL" id="GAA2098691.1"/>
    </source>
</evidence>
<dbReference type="Proteomes" id="UP001500016">
    <property type="component" value="Unassembled WGS sequence"/>
</dbReference>
<feature type="region of interest" description="Disordered" evidence="1">
    <location>
        <begin position="271"/>
        <end position="298"/>
    </location>
</feature>
<name>A0ABN2WWC3_9ACTN</name>
<accession>A0ABN2WWC3</accession>
<organism evidence="2 3">
    <name type="scientific">Streptomyces albiaxialis</name>
    <dbReference type="NCBI Taxonomy" id="329523"/>
    <lineage>
        <taxon>Bacteria</taxon>
        <taxon>Bacillati</taxon>
        <taxon>Actinomycetota</taxon>
        <taxon>Actinomycetes</taxon>
        <taxon>Kitasatosporales</taxon>
        <taxon>Streptomycetaceae</taxon>
        <taxon>Streptomyces</taxon>
    </lineage>
</organism>
<comment type="caution">
    <text evidence="2">The sequence shown here is derived from an EMBL/GenBank/DDBJ whole genome shotgun (WGS) entry which is preliminary data.</text>
</comment>
<protein>
    <submittedName>
        <fullName evidence="2">Uncharacterized protein</fullName>
    </submittedName>
</protein>
<evidence type="ECO:0000313" key="3">
    <source>
        <dbReference type="Proteomes" id="UP001500016"/>
    </source>
</evidence>
<sequence>MRSSCGAPDTAARVYGVGVCAGHRVVHDPLTGMTHHRDRLVTLGRTVLRPSEVAAHPVADPAALGGSWPLLGVRWSPVVRRRPSPACPVNSVHRRTARALACAGLLAVDLYEVEPLPTSDLTDIADHLTDDGCTVTLTTERCPPERHAAALADCVDALRICVDSEVSRRPGRGPAEWERRFRSLAEGTRATSAAGLPTQLYTRVIPPPPGNSATRWLIELATAVGAHGVTFARPHGAGPAAVPDLDSWGTGAPPSCGTLKPLDVPLGTSVCAPAPTAARTAGAPVPPRGAAPRVTPES</sequence>
<dbReference type="RefSeq" id="WP_344534124.1">
    <property type="nucleotide sequence ID" value="NZ_BAAAPE010000019.1"/>
</dbReference>
<dbReference type="EMBL" id="BAAAPE010000019">
    <property type="protein sequence ID" value="GAA2098691.1"/>
    <property type="molecule type" value="Genomic_DNA"/>
</dbReference>